<dbReference type="GO" id="GO:0005634">
    <property type="term" value="C:nucleus"/>
    <property type="evidence" value="ECO:0007669"/>
    <property type="project" value="TreeGrafter"/>
</dbReference>
<comment type="caution">
    <text evidence="6">The sequence shown here is derived from an EMBL/GenBank/DDBJ whole genome shotgun (WGS) entry which is preliminary data.</text>
</comment>
<dbReference type="PANTHER" id="PTHR11079">
    <property type="entry name" value="CYTOSINE DEAMINASE FAMILY MEMBER"/>
    <property type="match status" value="1"/>
</dbReference>
<dbReference type="CDD" id="cd01285">
    <property type="entry name" value="nucleoside_deaminase"/>
    <property type="match status" value="1"/>
</dbReference>
<dbReference type="GO" id="GO:0002100">
    <property type="term" value="P:tRNA wobble adenosine to inosine editing"/>
    <property type="evidence" value="ECO:0007669"/>
    <property type="project" value="InterPro"/>
</dbReference>
<dbReference type="SUPFAM" id="SSF53927">
    <property type="entry name" value="Cytidine deaminase-like"/>
    <property type="match status" value="1"/>
</dbReference>
<dbReference type="Gene3D" id="3.40.140.10">
    <property type="entry name" value="Cytidine Deaminase, domain 2"/>
    <property type="match status" value="1"/>
</dbReference>
<keyword evidence="1" id="KW-0819">tRNA processing</keyword>
<evidence type="ECO:0000256" key="3">
    <source>
        <dbReference type="SAM" id="MobiDB-lite"/>
    </source>
</evidence>
<evidence type="ECO:0000313" key="6">
    <source>
        <dbReference type="EMBL" id="KAF6757453.1"/>
    </source>
</evidence>
<proteinExistence type="inferred from homology"/>
<evidence type="ECO:0000259" key="5">
    <source>
        <dbReference type="PROSITE" id="PS51747"/>
    </source>
</evidence>
<dbReference type="GO" id="GO:0052717">
    <property type="term" value="F:tRNA-specific adenosine-34 deaminase activity"/>
    <property type="evidence" value="ECO:0007669"/>
    <property type="project" value="UniProtKB-EC"/>
</dbReference>
<comment type="similarity">
    <text evidence="2">Belongs to the cytidine and deoxycytidylate deaminase family. ADAT3 subfamily.</text>
</comment>
<dbReference type="Pfam" id="PF00856">
    <property type="entry name" value="SET"/>
    <property type="match status" value="1"/>
</dbReference>
<accession>A0A8H6I208</accession>
<reference evidence="6 7" key="1">
    <citation type="submission" date="2020-07" db="EMBL/GenBank/DDBJ databases">
        <title>Comparative genomics of pyrophilous fungi reveals a link between fire events and developmental genes.</title>
        <authorList>
            <consortium name="DOE Joint Genome Institute"/>
            <person name="Steindorff A.S."/>
            <person name="Carver A."/>
            <person name="Calhoun S."/>
            <person name="Stillman K."/>
            <person name="Liu H."/>
            <person name="Lipzen A."/>
            <person name="Pangilinan J."/>
            <person name="Labutti K."/>
            <person name="Bruns T.D."/>
            <person name="Grigoriev I.V."/>
        </authorList>
    </citation>
    <scope>NUCLEOTIDE SEQUENCE [LARGE SCALE GENOMIC DNA]</scope>
    <source>
        <strain evidence="6 7">CBS 144469</strain>
    </source>
</reference>
<dbReference type="PROSITE" id="PS51747">
    <property type="entry name" value="CYT_DCMP_DEAMINASES_2"/>
    <property type="match status" value="1"/>
</dbReference>
<organism evidence="6 7">
    <name type="scientific">Ephemerocybe angulata</name>
    <dbReference type="NCBI Taxonomy" id="980116"/>
    <lineage>
        <taxon>Eukaryota</taxon>
        <taxon>Fungi</taxon>
        <taxon>Dikarya</taxon>
        <taxon>Basidiomycota</taxon>
        <taxon>Agaricomycotina</taxon>
        <taxon>Agaricomycetes</taxon>
        <taxon>Agaricomycetidae</taxon>
        <taxon>Agaricales</taxon>
        <taxon>Agaricineae</taxon>
        <taxon>Psathyrellaceae</taxon>
        <taxon>Ephemerocybe</taxon>
    </lineage>
</organism>
<gene>
    <name evidence="6" type="ORF">DFP72DRAFT_891197</name>
</gene>
<dbReference type="GO" id="GO:0046872">
    <property type="term" value="F:metal ion binding"/>
    <property type="evidence" value="ECO:0007669"/>
    <property type="project" value="UniProtKB-KW"/>
</dbReference>
<keyword evidence="7" id="KW-1185">Reference proteome</keyword>
<feature type="compositionally biased region" description="Basic residues" evidence="3">
    <location>
        <begin position="297"/>
        <end position="313"/>
    </location>
</feature>
<dbReference type="OrthoDB" id="3180714at2759"/>
<dbReference type="PANTHER" id="PTHR11079:SF156">
    <property type="entry name" value="INACTIVE TRNA-SPECIFIC ADENOSINE DEAMINASE-LIKE PROTEIN 3-RELATED"/>
    <property type="match status" value="1"/>
</dbReference>
<dbReference type="Proteomes" id="UP000521943">
    <property type="component" value="Unassembled WGS sequence"/>
</dbReference>
<feature type="domain" description="SET" evidence="4">
    <location>
        <begin position="1"/>
        <end position="49"/>
    </location>
</feature>
<feature type="region of interest" description="Disordered" evidence="3">
    <location>
        <begin position="289"/>
        <end position="355"/>
    </location>
</feature>
<protein>
    <submittedName>
        <fullName evidence="6">Cytidine deaminase-like protein</fullName>
    </submittedName>
</protein>
<sequence length="442" mass="49358">MALALGLGSLFNHFDPPNVSFSLDPATDSIRYTTVQDIQPGEELCIFYGHNLWFTPSEGEKKKSDLDEPDDGWGGLAAVGEDENTDSTILQNPFKGGNPDDIIPDESLPFIRFKPPPEEETAESIRTIEAWVVNVPEPKHLGPLIKWLKQANLESPDVAHLKRIRKILDTGETTLLLCLSADRPSPSLPEHLDLPEPYRVPVPATSALTMPSLALKTAIWPTMYTPKRKDEFEPWTRAQARWAWNAMHSAIMEASHAESSLGEKPIAAHIAEPYPSNPEEESLSFTAHDTRNSTNHPLRHACHKRHPQTRRLSSRQVPCYILKEPYQDQTPPPTTSLRERDQGEEPEPESEVANGSNYLLTGQTVFLTHEPCIMCSMALLHSRVKEVFYLYPMPKTGGCGSLTCLPTLKGVNHRFTICSWKDLEALGLADPELLRIGIEVDA</sequence>
<evidence type="ECO:0000313" key="7">
    <source>
        <dbReference type="Proteomes" id="UP000521943"/>
    </source>
</evidence>
<dbReference type="PROSITE" id="PS50280">
    <property type="entry name" value="SET"/>
    <property type="match status" value="1"/>
</dbReference>
<dbReference type="Gene3D" id="2.170.270.10">
    <property type="entry name" value="SET domain"/>
    <property type="match status" value="1"/>
</dbReference>
<evidence type="ECO:0000259" key="4">
    <source>
        <dbReference type="PROSITE" id="PS50280"/>
    </source>
</evidence>
<dbReference type="InterPro" id="IPR016193">
    <property type="entry name" value="Cytidine_deaminase-like"/>
</dbReference>
<evidence type="ECO:0000256" key="1">
    <source>
        <dbReference type="ARBA" id="ARBA00022694"/>
    </source>
</evidence>
<dbReference type="InterPro" id="IPR002125">
    <property type="entry name" value="CMP_dCMP_dom"/>
</dbReference>
<feature type="region of interest" description="Disordered" evidence="3">
    <location>
        <begin position="60"/>
        <end position="101"/>
    </location>
</feature>
<evidence type="ECO:0000256" key="2">
    <source>
        <dbReference type="ARBA" id="ARBA00038160"/>
    </source>
</evidence>
<dbReference type="Pfam" id="PF00383">
    <property type="entry name" value="dCMP_cyt_deam_1"/>
    <property type="match status" value="1"/>
</dbReference>
<name>A0A8H6I208_9AGAR</name>
<dbReference type="InterPro" id="IPR046341">
    <property type="entry name" value="SET_dom_sf"/>
</dbReference>
<dbReference type="SUPFAM" id="SSF82199">
    <property type="entry name" value="SET domain"/>
    <property type="match status" value="1"/>
</dbReference>
<feature type="domain" description="CMP/dCMP-type deaminase" evidence="5">
    <location>
        <begin position="293"/>
        <end position="402"/>
    </location>
</feature>
<dbReference type="GO" id="GO:0005737">
    <property type="term" value="C:cytoplasm"/>
    <property type="evidence" value="ECO:0007669"/>
    <property type="project" value="TreeGrafter"/>
</dbReference>
<dbReference type="InterPro" id="IPR001214">
    <property type="entry name" value="SET_dom"/>
</dbReference>
<dbReference type="EMBL" id="JACGCI010000022">
    <property type="protein sequence ID" value="KAF6757453.1"/>
    <property type="molecule type" value="Genomic_DNA"/>
</dbReference>
<dbReference type="AlphaFoldDB" id="A0A8H6I208"/>